<feature type="chain" id="PRO_5047191486" evidence="1">
    <location>
        <begin position="19"/>
        <end position="131"/>
    </location>
</feature>
<dbReference type="Proteomes" id="UP000515506">
    <property type="component" value="Chromosome"/>
</dbReference>
<name>A0ABX6RAK4_PSEMX</name>
<proteinExistence type="predicted"/>
<evidence type="ECO:0000313" key="3">
    <source>
        <dbReference type="Proteomes" id="UP000515506"/>
    </source>
</evidence>
<gene>
    <name evidence="2" type="ORF">H4W19_14640</name>
</gene>
<dbReference type="RefSeq" id="WP_185894898.1">
    <property type="nucleotide sequence ID" value="NZ_CP060028.1"/>
</dbReference>
<sequence length="131" mass="13652">MKPIAIVPTLFFCLAAAAFPNLKIIREPSCAICAASPTGSEAGMTIKAEQGTVRVGVTSFFSCQATLSDPTISQLSSSATIVVASDAPSSHSGCDQVIQQEFAISGLYPSIRTIYYVQNGVVLGHVALGKR</sequence>
<evidence type="ECO:0000313" key="2">
    <source>
        <dbReference type="EMBL" id="QND79569.1"/>
    </source>
</evidence>
<reference evidence="2 3" key="1">
    <citation type="submission" date="2020-08" db="EMBL/GenBank/DDBJ databases">
        <title>Streptomycin resistant and MDR strain, P. mexicana.</title>
        <authorList>
            <person name="Ganesh-kumar S."/>
            <person name="Zhe T."/>
            <person name="Yu Z."/>
            <person name="Min Y."/>
        </authorList>
    </citation>
    <scope>NUCLEOTIDE SEQUENCE [LARGE SCALE GENOMIC DNA]</scope>
    <source>
        <strain evidence="2 3">GTZY</strain>
    </source>
</reference>
<dbReference type="EMBL" id="CP060028">
    <property type="protein sequence ID" value="QND79569.1"/>
    <property type="molecule type" value="Genomic_DNA"/>
</dbReference>
<organism evidence="2 3">
    <name type="scientific">Pseudoxanthomonas mexicana</name>
    <dbReference type="NCBI Taxonomy" id="128785"/>
    <lineage>
        <taxon>Bacteria</taxon>
        <taxon>Pseudomonadati</taxon>
        <taxon>Pseudomonadota</taxon>
        <taxon>Gammaproteobacteria</taxon>
        <taxon>Lysobacterales</taxon>
        <taxon>Lysobacteraceae</taxon>
        <taxon>Pseudoxanthomonas</taxon>
    </lineage>
</organism>
<keyword evidence="3" id="KW-1185">Reference proteome</keyword>
<evidence type="ECO:0000256" key="1">
    <source>
        <dbReference type="SAM" id="SignalP"/>
    </source>
</evidence>
<protein>
    <submittedName>
        <fullName evidence="2">Uncharacterized protein</fullName>
    </submittedName>
</protein>
<feature type="signal peptide" evidence="1">
    <location>
        <begin position="1"/>
        <end position="18"/>
    </location>
</feature>
<accession>A0ABX6RAK4</accession>
<keyword evidence="1" id="KW-0732">Signal</keyword>